<organism evidence="3 4">
    <name type="scientific">Prorocentrum cordatum</name>
    <dbReference type="NCBI Taxonomy" id="2364126"/>
    <lineage>
        <taxon>Eukaryota</taxon>
        <taxon>Sar</taxon>
        <taxon>Alveolata</taxon>
        <taxon>Dinophyceae</taxon>
        <taxon>Prorocentrales</taxon>
        <taxon>Prorocentraceae</taxon>
        <taxon>Prorocentrum</taxon>
    </lineage>
</organism>
<dbReference type="EMBL" id="CAUYUJ010016375">
    <property type="protein sequence ID" value="CAK0864550.1"/>
    <property type="molecule type" value="Genomic_DNA"/>
</dbReference>
<evidence type="ECO:0000313" key="3">
    <source>
        <dbReference type="EMBL" id="CAK0864550.1"/>
    </source>
</evidence>
<comment type="caution">
    <text evidence="3">The sequence shown here is derived from an EMBL/GenBank/DDBJ whole genome shotgun (WGS) entry which is preliminary data.</text>
</comment>
<sequence length="107" mass="11136">EAAETVRQPVEAEAHARAAALLELQAAMSKELQAALERAQERHEQELRAGLAQAFSAQSSPIMGACKQQLQDQRGGGGGSSRARHCAGPGTHSRSTLSPVGVRPVGA</sequence>
<feature type="region of interest" description="Disordered" evidence="2">
    <location>
        <begin position="67"/>
        <end position="107"/>
    </location>
</feature>
<name>A0ABN9UYY5_9DINO</name>
<accession>A0ABN9UYY5</accession>
<protein>
    <submittedName>
        <fullName evidence="3">Uncharacterized protein</fullName>
    </submittedName>
</protein>
<evidence type="ECO:0000256" key="1">
    <source>
        <dbReference type="SAM" id="Coils"/>
    </source>
</evidence>
<feature type="non-terminal residue" evidence="3">
    <location>
        <position position="107"/>
    </location>
</feature>
<reference evidence="3" key="1">
    <citation type="submission" date="2023-10" db="EMBL/GenBank/DDBJ databases">
        <authorList>
            <person name="Chen Y."/>
            <person name="Shah S."/>
            <person name="Dougan E. K."/>
            <person name="Thang M."/>
            <person name="Chan C."/>
        </authorList>
    </citation>
    <scope>NUCLEOTIDE SEQUENCE [LARGE SCALE GENOMIC DNA]</scope>
</reference>
<feature type="coiled-coil region" evidence="1">
    <location>
        <begin position="22"/>
        <end position="49"/>
    </location>
</feature>
<evidence type="ECO:0000256" key="2">
    <source>
        <dbReference type="SAM" id="MobiDB-lite"/>
    </source>
</evidence>
<feature type="non-terminal residue" evidence="3">
    <location>
        <position position="1"/>
    </location>
</feature>
<proteinExistence type="predicted"/>
<evidence type="ECO:0000313" key="4">
    <source>
        <dbReference type="Proteomes" id="UP001189429"/>
    </source>
</evidence>
<dbReference type="Proteomes" id="UP001189429">
    <property type="component" value="Unassembled WGS sequence"/>
</dbReference>
<keyword evidence="1" id="KW-0175">Coiled coil</keyword>
<gene>
    <name evidence="3" type="ORF">PCOR1329_LOCUS52396</name>
</gene>
<keyword evidence="4" id="KW-1185">Reference proteome</keyword>